<protein>
    <submittedName>
        <fullName evidence="5">(rape) hypothetical protein</fullName>
    </submittedName>
</protein>
<accession>A0A816ZH94</accession>
<dbReference type="InterPro" id="IPR036514">
    <property type="entry name" value="SGNH_hydro_sf"/>
</dbReference>
<dbReference type="Gene3D" id="3.40.50.1110">
    <property type="entry name" value="SGNH hydrolase"/>
    <property type="match status" value="1"/>
</dbReference>
<gene>
    <name evidence="5" type="ORF">DARMORV10_A08P01290.1</name>
</gene>
<dbReference type="EMBL" id="HG994362">
    <property type="protein sequence ID" value="CAF2212655.1"/>
    <property type="molecule type" value="Genomic_DNA"/>
</dbReference>
<proteinExistence type="inferred from homology"/>
<evidence type="ECO:0000313" key="5">
    <source>
        <dbReference type="EMBL" id="CAF2212655.1"/>
    </source>
</evidence>
<name>A0A816ZH94_BRANA</name>
<dbReference type="PANTHER" id="PTHR45648">
    <property type="entry name" value="GDSL LIPASE/ACYLHYDROLASE FAMILY PROTEIN (AFU_ORTHOLOGUE AFUA_4G14700)"/>
    <property type="match status" value="1"/>
</dbReference>
<evidence type="ECO:0000256" key="1">
    <source>
        <dbReference type="ARBA" id="ARBA00008668"/>
    </source>
</evidence>
<dbReference type="InterPro" id="IPR051058">
    <property type="entry name" value="GDSL_Est/Lipase"/>
</dbReference>
<dbReference type="GO" id="GO:0016788">
    <property type="term" value="F:hydrolase activity, acting on ester bonds"/>
    <property type="evidence" value="ECO:0007669"/>
    <property type="project" value="InterPro"/>
</dbReference>
<keyword evidence="3" id="KW-0442">Lipid degradation</keyword>
<evidence type="ECO:0000256" key="2">
    <source>
        <dbReference type="ARBA" id="ARBA00022801"/>
    </source>
</evidence>
<evidence type="ECO:0000256" key="4">
    <source>
        <dbReference type="ARBA" id="ARBA00023098"/>
    </source>
</evidence>
<dbReference type="InterPro" id="IPR001087">
    <property type="entry name" value="GDSL"/>
</dbReference>
<dbReference type="Proteomes" id="UP001295469">
    <property type="component" value="Chromosome A08"/>
</dbReference>
<keyword evidence="2" id="KW-0378">Hydrolase</keyword>
<dbReference type="AlphaFoldDB" id="A0A816ZH94"/>
<keyword evidence="4" id="KW-0443">Lipid metabolism</keyword>
<reference evidence="5" key="1">
    <citation type="submission" date="2021-01" db="EMBL/GenBank/DDBJ databases">
        <authorList>
            <consortium name="Genoscope - CEA"/>
            <person name="William W."/>
        </authorList>
    </citation>
    <scope>NUCLEOTIDE SEQUENCE</scope>
</reference>
<dbReference type="Pfam" id="PF00657">
    <property type="entry name" value="Lipase_GDSL"/>
    <property type="match status" value="1"/>
</dbReference>
<evidence type="ECO:0000256" key="3">
    <source>
        <dbReference type="ARBA" id="ARBA00022963"/>
    </source>
</evidence>
<organism evidence="5">
    <name type="scientific">Brassica napus</name>
    <name type="common">Rape</name>
    <dbReference type="NCBI Taxonomy" id="3708"/>
    <lineage>
        <taxon>Eukaryota</taxon>
        <taxon>Viridiplantae</taxon>
        <taxon>Streptophyta</taxon>
        <taxon>Embryophyta</taxon>
        <taxon>Tracheophyta</taxon>
        <taxon>Spermatophyta</taxon>
        <taxon>Magnoliopsida</taxon>
        <taxon>eudicotyledons</taxon>
        <taxon>Gunneridae</taxon>
        <taxon>Pentapetalae</taxon>
        <taxon>rosids</taxon>
        <taxon>malvids</taxon>
        <taxon>Brassicales</taxon>
        <taxon>Brassicaceae</taxon>
        <taxon>Brassiceae</taxon>
        <taxon>Brassica</taxon>
    </lineage>
</organism>
<comment type="similarity">
    <text evidence="1">Belongs to the 'GDSL' lipolytic enzyme family.</text>
</comment>
<dbReference type="PANTHER" id="PTHR45648:SF97">
    <property type="entry name" value="MYROSINASE-ASSOCIATED PROTEIN"/>
    <property type="match status" value="1"/>
</dbReference>
<sequence length="132" mass="14683">MLYSSGASKFVVHNVAPLGSLPIVRQEFNTGNECYEKFNDLAKQHNARLGPMLNELAKAKPGYSFTNISCCGIGSHNVYGAVFLTCTRSYASIKDLIFTSTHVTTQRRHKNHSHIFFLEPTQTLSNPLTFVS</sequence>
<dbReference type="GO" id="GO:0016042">
    <property type="term" value="P:lipid catabolic process"/>
    <property type="evidence" value="ECO:0007669"/>
    <property type="project" value="UniProtKB-KW"/>
</dbReference>